<accession>A1CDX3</accession>
<keyword evidence="4" id="KW-0539">Nucleus</keyword>
<protein>
    <submittedName>
        <fullName evidence="6">C6 zinc finger domain protein</fullName>
    </submittedName>
</protein>
<dbReference type="CDD" id="cd00067">
    <property type="entry name" value="GAL4"/>
    <property type="match status" value="1"/>
</dbReference>
<dbReference type="SUPFAM" id="SSF57701">
    <property type="entry name" value="Zn2/Cys6 DNA-binding domain"/>
    <property type="match status" value="1"/>
</dbReference>
<evidence type="ECO:0000256" key="2">
    <source>
        <dbReference type="ARBA" id="ARBA00023125"/>
    </source>
</evidence>
<evidence type="ECO:0000313" key="7">
    <source>
        <dbReference type="Proteomes" id="UP000006701"/>
    </source>
</evidence>
<dbReference type="InterPro" id="IPR036864">
    <property type="entry name" value="Zn2-C6_fun-type_DNA-bd_sf"/>
</dbReference>
<dbReference type="PROSITE" id="PS50048">
    <property type="entry name" value="ZN2_CY6_FUNGAL_2"/>
    <property type="match status" value="1"/>
</dbReference>
<keyword evidence="1" id="KW-0805">Transcription regulation</keyword>
<keyword evidence="2" id="KW-0238">DNA-binding</keyword>
<dbReference type="HOGENOM" id="CLU_1651740_0_0_1"/>
<feature type="domain" description="Zn(2)-C6 fungal-type" evidence="5">
    <location>
        <begin position="8"/>
        <end position="38"/>
    </location>
</feature>
<dbReference type="Pfam" id="PF00172">
    <property type="entry name" value="Zn_clus"/>
    <property type="match status" value="1"/>
</dbReference>
<dbReference type="RefSeq" id="XP_001273476.1">
    <property type="nucleotide sequence ID" value="XM_001273475.1"/>
</dbReference>
<dbReference type="OrthoDB" id="5376287at2759"/>
<sequence>MRQTLRRSCAACAKAKHSCDLRTPRCSRCLKRQVPCLYANEPLTASTSTIDGSLEVWFLSIGLAASAGTDYYQWFMGIARAVAACAQLYSWSDVLVPIKSVLWLETSQNEDIFRPHWDAVFCTASQSESSILTTHISSSSTGTGSLDNVILPTRFLPGRS</sequence>
<dbReference type="VEuPathDB" id="FungiDB:ACLA_008100"/>
<dbReference type="SMART" id="SM00066">
    <property type="entry name" value="GAL4"/>
    <property type="match status" value="1"/>
</dbReference>
<dbReference type="GO" id="GO:0008270">
    <property type="term" value="F:zinc ion binding"/>
    <property type="evidence" value="ECO:0007669"/>
    <property type="project" value="InterPro"/>
</dbReference>
<evidence type="ECO:0000256" key="1">
    <source>
        <dbReference type="ARBA" id="ARBA00023015"/>
    </source>
</evidence>
<dbReference type="PROSITE" id="PS00463">
    <property type="entry name" value="ZN2_CY6_FUNGAL_1"/>
    <property type="match status" value="1"/>
</dbReference>
<keyword evidence="3" id="KW-0804">Transcription</keyword>
<name>A1CDX3_ASPCL</name>
<dbReference type="EMBL" id="DS027051">
    <property type="protein sequence ID" value="EAW12050.1"/>
    <property type="molecule type" value="Genomic_DNA"/>
</dbReference>
<evidence type="ECO:0000256" key="4">
    <source>
        <dbReference type="ARBA" id="ARBA00023242"/>
    </source>
</evidence>
<dbReference type="GeneID" id="4705448"/>
<dbReference type="InterPro" id="IPR001138">
    <property type="entry name" value="Zn2Cys6_DnaBD"/>
</dbReference>
<dbReference type="Gene3D" id="4.10.240.10">
    <property type="entry name" value="Zn(2)-C6 fungal-type DNA-binding domain"/>
    <property type="match status" value="1"/>
</dbReference>
<keyword evidence="7" id="KW-1185">Reference proteome</keyword>
<proteinExistence type="predicted"/>
<evidence type="ECO:0000313" key="6">
    <source>
        <dbReference type="EMBL" id="EAW12050.1"/>
    </source>
</evidence>
<organism evidence="6 7">
    <name type="scientific">Aspergillus clavatus (strain ATCC 1007 / CBS 513.65 / DSM 816 / NCTC 3887 / NRRL 1 / QM 1276 / 107)</name>
    <dbReference type="NCBI Taxonomy" id="344612"/>
    <lineage>
        <taxon>Eukaryota</taxon>
        <taxon>Fungi</taxon>
        <taxon>Dikarya</taxon>
        <taxon>Ascomycota</taxon>
        <taxon>Pezizomycotina</taxon>
        <taxon>Eurotiomycetes</taxon>
        <taxon>Eurotiomycetidae</taxon>
        <taxon>Eurotiales</taxon>
        <taxon>Aspergillaceae</taxon>
        <taxon>Aspergillus</taxon>
        <taxon>Aspergillus subgen. Fumigati</taxon>
    </lineage>
</organism>
<dbReference type="KEGG" id="act:ACLA_008100"/>
<dbReference type="AlphaFoldDB" id="A1CDX3"/>
<dbReference type="GO" id="GO:0003677">
    <property type="term" value="F:DNA binding"/>
    <property type="evidence" value="ECO:0007669"/>
    <property type="project" value="UniProtKB-KW"/>
</dbReference>
<reference evidence="6 7" key="1">
    <citation type="journal article" date="2008" name="PLoS Genet.">
        <title>Genomic islands in the pathogenic filamentous fungus Aspergillus fumigatus.</title>
        <authorList>
            <person name="Fedorova N.D."/>
            <person name="Khaldi N."/>
            <person name="Joardar V.S."/>
            <person name="Maiti R."/>
            <person name="Amedeo P."/>
            <person name="Anderson M.J."/>
            <person name="Crabtree J."/>
            <person name="Silva J.C."/>
            <person name="Badger J.H."/>
            <person name="Albarraq A."/>
            <person name="Angiuoli S."/>
            <person name="Bussey H."/>
            <person name="Bowyer P."/>
            <person name="Cotty P.J."/>
            <person name="Dyer P.S."/>
            <person name="Egan A."/>
            <person name="Galens K."/>
            <person name="Fraser-Liggett C.M."/>
            <person name="Haas B.J."/>
            <person name="Inman J.M."/>
            <person name="Kent R."/>
            <person name="Lemieux S."/>
            <person name="Malavazi I."/>
            <person name="Orvis J."/>
            <person name="Roemer T."/>
            <person name="Ronning C.M."/>
            <person name="Sundaram J.P."/>
            <person name="Sutton G."/>
            <person name="Turner G."/>
            <person name="Venter J.C."/>
            <person name="White O.R."/>
            <person name="Whitty B.R."/>
            <person name="Youngman P."/>
            <person name="Wolfe K.H."/>
            <person name="Goldman G.H."/>
            <person name="Wortman J.R."/>
            <person name="Jiang B."/>
            <person name="Denning D.W."/>
            <person name="Nierman W.C."/>
        </authorList>
    </citation>
    <scope>NUCLEOTIDE SEQUENCE [LARGE SCALE GENOMIC DNA]</scope>
    <source>
        <strain evidence="7">ATCC 1007 / CBS 513.65 / DSM 816 / NCTC 3887 / NRRL 1</strain>
    </source>
</reference>
<evidence type="ECO:0000259" key="5">
    <source>
        <dbReference type="PROSITE" id="PS50048"/>
    </source>
</evidence>
<gene>
    <name evidence="6" type="ORF">ACLA_008100</name>
</gene>
<dbReference type="GO" id="GO:0000981">
    <property type="term" value="F:DNA-binding transcription factor activity, RNA polymerase II-specific"/>
    <property type="evidence" value="ECO:0007669"/>
    <property type="project" value="InterPro"/>
</dbReference>
<dbReference type="Proteomes" id="UP000006701">
    <property type="component" value="Unassembled WGS sequence"/>
</dbReference>
<evidence type="ECO:0000256" key="3">
    <source>
        <dbReference type="ARBA" id="ARBA00023163"/>
    </source>
</evidence>